<dbReference type="AlphaFoldDB" id="A0A9P4MUY7"/>
<dbReference type="PANTHER" id="PTHR33112">
    <property type="entry name" value="DOMAIN PROTEIN, PUTATIVE-RELATED"/>
    <property type="match status" value="1"/>
</dbReference>
<evidence type="ECO:0000313" key="3">
    <source>
        <dbReference type="Proteomes" id="UP000799536"/>
    </source>
</evidence>
<dbReference type="Proteomes" id="UP000799536">
    <property type="component" value="Unassembled WGS sequence"/>
</dbReference>
<comment type="caution">
    <text evidence="2">The sequence shown here is derived from an EMBL/GenBank/DDBJ whole genome shotgun (WGS) entry which is preliminary data.</text>
</comment>
<reference evidence="2" key="1">
    <citation type="journal article" date="2020" name="Stud. Mycol.">
        <title>101 Dothideomycetes genomes: a test case for predicting lifestyles and emergence of pathogens.</title>
        <authorList>
            <person name="Haridas S."/>
            <person name="Albert R."/>
            <person name="Binder M."/>
            <person name="Bloem J."/>
            <person name="Labutti K."/>
            <person name="Salamov A."/>
            <person name="Andreopoulos B."/>
            <person name="Baker S."/>
            <person name="Barry K."/>
            <person name="Bills G."/>
            <person name="Bluhm B."/>
            <person name="Cannon C."/>
            <person name="Castanera R."/>
            <person name="Culley D."/>
            <person name="Daum C."/>
            <person name="Ezra D."/>
            <person name="Gonzalez J."/>
            <person name="Henrissat B."/>
            <person name="Kuo A."/>
            <person name="Liang C."/>
            <person name="Lipzen A."/>
            <person name="Lutzoni F."/>
            <person name="Magnuson J."/>
            <person name="Mondo S."/>
            <person name="Nolan M."/>
            <person name="Ohm R."/>
            <person name="Pangilinan J."/>
            <person name="Park H.-J."/>
            <person name="Ramirez L."/>
            <person name="Alfaro M."/>
            <person name="Sun H."/>
            <person name="Tritt A."/>
            <person name="Yoshinaga Y."/>
            <person name="Zwiers L.-H."/>
            <person name="Turgeon B."/>
            <person name="Goodwin S."/>
            <person name="Spatafora J."/>
            <person name="Crous P."/>
            <person name="Grigoriev I."/>
        </authorList>
    </citation>
    <scope>NUCLEOTIDE SEQUENCE</scope>
    <source>
        <strain evidence="2">ATCC 74209</strain>
    </source>
</reference>
<dbReference type="PANTHER" id="PTHR33112:SF16">
    <property type="entry name" value="HETEROKARYON INCOMPATIBILITY DOMAIN-CONTAINING PROTEIN"/>
    <property type="match status" value="1"/>
</dbReference>
<keyword evidence="3" id="KW-1185">Reference proteome</keyword>
<accession>A0A9P4MUY7</accession>
<organism evidence="2 3">
    <name type="scientific">Delitschia confertaspora ATCC 74209</name>
    <dbReference type="NCBI Taxonomy" id="1513339"/>
    <lineage>
        <taxon>Eukaryota</taxon>
        <taxon>Fungi</taxon>
        <taxon>Dikarya</taxon>
        <taxon>Ascomycota</taxon>
        <taxon>Pezizomycotina</taxon>
        <taxon>Dothideomycetes</taxon>
        <taxon>Pleosporomycetidae</taxon>
        <taxon>Pleosporales</taxon>
        <taxon>Delitschiaceae</taxon>
        <taxon>Delitschia</taxon>
    </lineage>
</organism>
<gene>
    <name evidence="2" type="ORF">GQ43DRAFT_435106</name>
</gene>
<evidence type="ECO:0000259" key="1">
    <source>
        <dbReference type="Pfam" id="PF06985"/>
    </source>
</evidence>
<evidence type="ECO:0000313" key="2">
    <source>
        <dbReference type="EMBL" id="KAF2197480.1"/>
    </source>
</evidence>
<dbReference type="InterPro" id="IPR010730">
    <property type="entry name" value="HET"/>
</dbReference>
<dbReference type="Pfam" id="PF06985">
    <property type="entry name" value="HET"/>
    <property type="match status" value="1"/>
</dbReference>
<name>A0A9P4MUY7_9PLEO</name>
<feature type="domain" description="Heterokaryon incompatibility" evidence="1">
    <location>
        <begin position="96"/>
        <end position="241"/>
    </location>
</feature>
<proteinExistence type="predicted"/>
<dbReference type="EMBL" id="ML994230">
    <property type="protein sequence ID" value="KAF2197480.1"/>
    <property type="molecule type" value="Genomic_DNA"/>
</dbReference>
<dbReference type="OrthoDB" id="5125733at2759"/>
<protein>
    <submittedName>
        <fullName evidence="2">HET-domain-containing protein</fullName>
    </submittedName>
</protein>
<sequence length="517" mass="58743">MDQNHKPYARAYPFRIFTTHDNPAATEIRERPLTTDIGLDSSYDFIQRCFDQCHNTHGGCTKVTGIFPSRLIDVGSQFPISGVTLYWPAEGESGKYAALSYCWGGQQPLQTTHNTAQDFTDGIIFAQLPKTIQDAIVTTFKLGLRYIWIDCLCIIQDDPEDVTREIAKMSQIFQQAFVTISASSARNVNEGFLDPRTPEIDSRLKLPYQTAEGSMGVVIIERPQMYSPEQEPINLRAWTLQKRMLSRNILNFGSRDLWWVCQSAVVHDNGHDTLANPPQGGHHLLHTNSNSLESWRSVVQDYTSRFLTFSSDKLPAISGVAEEYAKIFSWTYLAGLWQFCLPSELLWSKVRSDISRPPLQRAPSWSWASVDGEINHNWCPNHSTTSLTIIDCRAVPVSTISTYSSVDPLLCVLKIRGQMMQFLWTEDRKYLMNLGGPSHSWVGRTHGDADEPCQLQHPNDSTSKYYVVWALVVTHPSTRGLILNQIGENTFKRVRMFFRLLENYLDSGFTERTITIL</sequence>